<dbReference type="PROSITE" id="PS51471">
    <property type="entry name" value="FE2OG_OXY"/>
    <property type="match status" value="1"/>
</dbReference>
<comment type="similarity">
    <text evidence="1 2">Belongs to the iron/ascorbate-dependent oxidoreductase family.</text>
</comment>
<dbReference type="InterPro" id="IPR050231">
    <property type="entry name" value="Iron_ascorbate_oxido_reductase"/>
</dbReference>
<reference evidence="4 5" key="1">
    <citation type="submission" date="2015-05" db="EMBL/GenBank/DDBJ databases">
        <title>Distinctive expansion of gene families associated with plant cell wall degradation and secondary metabolism in the genomes of grapevine trunk pathogens.</title>
        <authorList>
            <person name="Lawrence D.P."/>
            <person name="Travadon R."/>
            <person name="Rolshausen P.E."/>
            <person name="Baumgartner K."/>
        </authorList>
    </citation>
    <scope>NUCLEOTIDE SEQUENCE [LARGE SCALE GENOMIC DNA]</scope>
    <source>
        <strain evidence="4">UCRPC4</strain>
    </source>
</reference>
<comment type="caution">
    <text evidence="4">The sequence shown here is derived from an EMBL/GenBank/DDBJ whole genome shotgun (WGS) entry which is preliminary data.</text>
</comment>
<dbReference type="GO" id="GO:0046872">
    <property type="term" value="F:metal ion binding"/>
    <property type="evidence" value="ECO:0007669"/>
    <property type="project" value="UniProtKB-KW"/>
</dbReference>
<dbReference type="Proteomes" id="UP000053317">
    <property type="component" value="Unassembled WGS sequence"/>
</dbReference>
<protein>
    <submittedName>
        <fullName evidence="4">Putative 2og-fe oxygenase</fullName>
    </submittedName>
</protein>
<keyword evidence="2" id="KW-0560">Oxidoreductase</keyword>
<evidence type="ECO:0000313" key="4">
    <source>
        <dbReference type="EMBL" id="KKY16037.1"/>
    </source>
</evidence>
<dbReference type="SUPFAM" id="SSF51197">
    <property type="entry name" value="Clavaminate synthase-like"/>
    <property type="match status" value="1"/>
</dbReference>
<accession>A0A0G2DYU4</accession>
<dbReference type="Gene3D" id="2.60.120.330">
    <property type="entry name" value="B-lactam Antibiotic, Isopenicillin N Synthase, Chain"/>
    <property type="match status" value="1"/>
</dbReference>
<evidence type="ECO:0000256" key="2">
    <source>
        <dbReference type="RuleBase" id="RU003682"/>
    </source>
</evidence>
<gene>
    <name evidence="4" type="ORF">UCRPC4_g06018</name>
</gene>
<organism evidence="4 5">
    <name type="scientific">Phaeomoniella chlamydospora</name>
    <name type="common">Phaeoacremonium chlamydosporum</name>
    <dbReference type="NCBI Taxonomy" id="158046"/>
    <lineage>
        <taxon>Eukaryota</taxon>
        <taxon>Fungi</taxon>
        <taxon>Dikarya</taxon>
        <taxon>Ascomycota</taxon>
        <taxon>Pezizomycotina</taxon>
        <taxon>Eurotiomycetes</taxon>
        <taxon>Chaetothyriomycetidae</taxon>
        <taxon>Phaeomoniellales</taxon>
        <taxon>Phaeomoniellaceae</taxon>
        <taxon>Phaeomoniella</taxon>
    </lineage>
</organism>
<evidence type="ECO:0000313" key="5">
    <source>
        <dbReference type="Proteomes" id="UP000053317"/>
    </source>
</evidence>
<sequence>MASHAKAPPIIDFAPKNPNRLGYEGFRSQKFEGSSGDFKEGLFIGRVLPEDHRYIQEKRLQCGHNVYPDGVRDAALFKNVVTRYHEALSSVAQDILKVIAQTLHLDQGWFASFCEEPAAVLRLLHYPPQAPDADENERGIGAHTDFGGITILLQDDVGGLQVYDEPTSTWIDVKPTPGALVVNLGDLMARWTNDVYVSNVHRVINKTGQERYSIPFFFTGNLDLVVECIPRCRHPTEGAKYPPIKVEDWIVSCQKHTFGAKSVQGLSSIAASKDLKEVSSDGAARGIERLFAARPVNETVEPSMENVAKA</sequence>
<dbReference type="OrthoDB" id="288590at2759"/>
<proteinExistence type="inferred from homology"/>
<dbReference type="AlphaFoldDB" id="A0A0G2DYU4"/>
<name>A0A0G2DYU4_PHACM</name>
<evidence type="ECO:0000259" key="3">
    <source>
        <dbReference type="PROSITE" id="PS51471"/>
    </source>
</evidence>
<dbReference type="Pfam" id="PF03171">
    <property type="entry name" value="2OG-FeII_Oxy"/>
    <property type="match status" value="1"/>
</dbReference>
<dbReference type="InterPro" id="IPR044861">
    <property type="entry name" value="IPNS-like_FE2OG_OXY"/>
</dbReference>
<dbReference type="GO" id="GO:0016491">
    <property type="term" value="F:oxidoreductase activity"/>
    <property type="evidence" value="ECO:0007669"/>
    <property type="project" value="UniProtKB-KW"/>
</dbReference>
<dbReference type="EMBL" id="LCWF01000168">
    <property type="protein sequence ID" value="KKY16037.1"/>
    <property type="molecule type" value="Genomic_DNA"/>
</dbReference>
<evidence type="ECO:0000256" key="1">
    <source>
        <dbReference type="ARBA" id="ARBA00008056"/>
    </source>
</evidence>
<keyword evidence="2" id="KW-0408">Iron</keyword>
<feature type="domain" description="Fe2OG dioxygenase" evidence="3">
    <location>
        <begin position="117"/>
        <end position="220"/>
    </location>
</feature>
<reference evidence="4 5" key="2">
    <citation type="submission" date="2015-05" db="EMBL/GenBank/DDBJ databases">
        <authorList>
            <person name="Morales-Cruz A."/>
            <person name="Amrine K.C."/>
            <person name="Cantu D."/>
        </authorList>
    </citation>
    <scope>NUCLEOTIDE SEQUENCE [LARGE SCALE GENOMIC DNA]</scope>
    <source>
        <strain evidence="4">UCRPC4</strain>
    </source>
</reference>
<keyword evidence="5" id="KW-1185">Reference proteome</keyword>
<dbReference type="PANTHER" id="PTHR47990">
    <property type="entry name" value="2-OXOGLUTARATE (2OG) AND FE(II)-DEPENDENT OXYGENASE SUPERFAMILY PROTEIN-RELATED"/>
    <property type="match status" value="1"/>
</dbReference>
<keyword evidence="2" id="KW-0479">Metal-binding</keyword>
<dbReference type="InterPro" id="IPR027443">
    <property type="entry name" value="IPNS-like_sf"/>
</dbReference>
<dbReference type="InterPro" id="IPR005123">
    <property type="entry name" value="Oxoglu/Fe-dep_dioxygenase_dom"/>
</dbReference>